<dbReference type="PANTHER" id="PTHR22935:SF95">
    <property type="entry name" value="BETA-LACTAMASE-LIKE 1-RELATED"/>
    <property type="match status" value="1"/>
</dbReference>
<evidence type="ECO:0000256" key="1">
    <source>
        <dbReference type="ARBA" id="ARBA00038473"/>
    </source>
</evidence>
<dbReference type="Gene3D" id="3.40.710.10">
    <property type="entry name" value="DD-peptidase/beta-lactamase superfamily"/>
    <property type="match status" value="1"/>
</dbReference>
<comment type="caution">
    <text evidence="3">The sequence shown here is derived from an EMBL/GenBank/DDBJ whole genome shotgun (WGS) entry which is preliminary data.</text>
</comment>
<feature type="domain" description="Beta-lactamase-related" evidence="2">
    <location>
        <begin position="97"/>
        <end position="416"/>
    </location>
</feature>
<protein>
    <submittedName>
        <fullName evidence="3">Beta-lactamase</fullName>
    </submittedName>
</protein>
<dbReference type="PANTHER" id="PTHR22935">
    <property type="entry name" value="PENICILLIN-BINDING PROTEIN"/>
    <property type="match status" value="1"/>
</dbReference>
<evidence type="ECO:0000313" key="3">
    <source>
        <dbReference type="EMBL" id="EEQ93999.1"/>
    </source>
</evidence>
<dbReference type="NCBIfam" id="NF007943">
    <property type="entry name" value="PRK10662.1"/>
    <property type="match status" value="1"/>
</dbReference>
<dbReference type="Proteomes" id="UP000004386">
    <property type="component" value="Unassembled WGS sequence"/>
</dbReference>
<proteinExistence type="inferred from homology"/>
<comment type="similarity">
    <text evidence="1">Belongs to the beta-lactamase family.</text>
</comment>
<dbReference type="Pfam" id="PF00144">
    <property type="entry name" value="Beta-lactamase"/>
    <property type="match status" value="1"/>
</dbReference>
<dbReference type="EMBL" id="ACQA01000002">
    <property type="protein sequence ID" value="EEQ93999.1"/>
    <property type="molecule type" value="Genomic_DNA"/>
</dbReference>
<evidence type="ECO:0000259" key="2">
    <source>
        <dbReference type="Pfam" id="PF00144"/>
    </source>
</evidence>
<evidence type="ECO:0000313" key="4">
    <source>
        <dbReference type="Proteomes" id="UP000004386"/>
    </source>
</evidence>
<sequence>MSEPLRFWWHVIRQTGTSFRPWILVIPTVYWMVIAPEHPPQRFFEDSRMPSRMLAHFTILSLATASILLAHNVQTKAEDLALKDAVSMAGMQLFLNSGAPGLIIAVVQGDKSIIQAYGETAPGSNVEPDAHSVFRIASVSKVFAGDVLAALAAKGKLKLTDPLAKYAPEGAKVEVNGRPVTLLDLATHSAGLPRELPNPDTKITDNPFAAFDRDYYWKWIGSNKPAYVPGTTTIYSNLGYGLLGDALAKAGGADYSTVLANEVLKPAGLTDTTNVLSDEQKKRLMTGLDPLDKPDANSPVPDIMYASAGIYTTADDMVRWMRWHLDGADQLREDALIDHTLWLPYDGLKHVVGTEVTAGDGMGLGWVATLPRDETPFLLGKSGGLGGFMSYAVLSPNRKLGIFVVASRVNFGMFENIHSQIRELAAELAR</sequence>
<dbReference type="SUPFAM" id="SSF56601">
    <property type="entry name" value="beta-lactamase/transpeptidase-like"/>
    <property type="match status" value="1"/>
</dbReference>
<organism evidence="3 4">
    <name type="scientific">Brucella intermedia LMG 3301</name>
    <dbReference type="NCBI Taxonomy" id="641118"/>
    <lineage>
        <taxon>Bacteria</taxon>
        <taxon>Pseudomonadati</taxon>
        <taxon>Pseudomonadota</taxon>
        <taxon>Alphaproteobacteria</taxon>
        <taxon>Hyphomicrobiales</taxon>
        <taxon>Brucellaceae</taxon>
        <taxon>Brucella/Ochrobactrum group</taxon>
        <taxon>Brucella</taxon>
    </lineage>
</organism>
<dbReference type="InterPro" id="IPR051478">
    <property type="entry name" value="Beta-lactamase-like_AB/R"/>
</dbReference>
<gene>
    <name evidence="3" type="ORF">OINT_2001199</name>
</gene>
<reference evidence="3 4" key="1">
    <citation type="submission" date="2009-05" db="EMBL/GenBank/DDBJ databases">
        <authorList>
            <person name="Setubal J.C."/>
            <person name="Boyle S."/>
            <person name="Crasta O.R."/>
            <person name="Gillespie J.J."/>
            <person name="Kenyon R.W."/>
            <person name="Lu J."/>
            <person name="Mane S."/>
            <person name="Nagrani S."/>
            <person name="Shallom J.M."/>
            <person name="Shallom S."/>
            <person name="Shukla M."/>
            <person name="Snyder E.E."/>
            <person name="Sobral B.W."/>
            <person name="Wattam A.R."/>
            <person name="Will R."/>
            <person name="Williams K."/>
            <person name="Yoo H."/>
            <person name="Munk C."/>
            <person name="Tapia R."/>
            <person name="Green L."/>
            <person name="Rogers Y."/>
            <person name="Detter J.C."/>
            <person name="Bruce D."/>
            <person name="Brettin T.S."/>
            <person name="Tsolis R."/>
        </authorList>
    </citation>
    <scope>NUCLEOTIDE SEQUENCE [LARGE SCALE GENOMIC DNA]</scope>
    <source>
        <strain evidence="3 4">LMG 3301</strain>
    </source>
</reference>
<name>C4WNS2_9HYPH</name>
<dbReference type="HOGENOM" id="CLU_020027_7_1_5"/>
<dbReference type="InterPro" id="IPR012338">
    <property type="entry name" value="Beta-lactam/transpept-like"/>
</dbReference>
<dbReference type="InterPro" id="IPR001466">
    <property type="entry name" value="Beta-lactam-related"/>
</dbReference>
<dbReference type="AlphaFoldDB" id="C4WNS2"/>
<accession>C4WNS2</accession>